<dbReference type="EMBL" id="CP007496">
    <property type="protein sequence ID" value="AJA06682.1"/>
    <property type="molecule type" value="Genomic_DNA"/>
</dbReference>
<keyword evidence="3" id="KW-1185">Reference proteome</keyword>
<keyword evidence="1" id="KW-1133">Transmembrane helix</keyword>
<accession>A0A6S4GRM4</accession>
<organism evidence="2 3">
    <name type="scientific">Candidatus Nanosynbacter lyticus</name>
    <dbReference type="NCBI Taxonomy" id="2093824"/>
    <lineage>
        <taxon>Bacteria</taxon>
        <taxon>Candidatus Saccharimonadota</taxon>
        <taxon>Candidatus Saccharimonadia</taxon>
        <taxon>Candidatus Nanosynbacterales</taxon>
        <taxon>Candidatus Nanosynbacteraceae</taxon>
        <taxon>Candidatus Nanosynbacter</taxon>
    </lineage>
</organism>
<evidence type="ECO:0000256" key="1">
    <source>
        <dbReference type="SAM" id="Phobius"/>
    </source>
</evidence>
<feature type="transmembrane region" description="Helical" evidence="1">
    <location>
        <begin position="80"/>
        <end position="101"/>
    </location>
</feature>
<evidence type="ECO:0000313" key="2">
    <source>
        <dbReference type="EMBL" id="AJA06682.1"/>
    </source>
</evidence>
<dbReference type="Proteomes" id="UP000030902">
    <property type="component" value="Chromosome"/>
</dbReference>
<dbReference type="Pfam" id="PF18895">
    <property type="entry name" value="T4SS_pilin"/>
    <property type="match status" value="1"/>
</dbReference>
<protein>
    <submittedName>
        <fullName evidence="2">Uncharacterized protein</fullName>
    </submittedName>
</protein>
<proteinExistence type="predicted"/>
<keyword evidence="1" id="KW-0812">Transmembrane</keyword>
<dbReference type="RefSeq" id="WP_039326710.1">
    <property type="nucleotide sequence ID" value="NZ_CP007496.1"/>
</dbReference>
<gene>
    <name evidence="2" type="ORF">TM7x_00080</name>
</gene>
<evidence type="ECO:0000313" key="3">
    <source>
        <dbReference type="Proteomes" id="UP000030902"/>
    </source>
</evidence>
<name>A0A6S4GRM4_9BACT</name>
<keyword evidence="1" id="KW-0472">Membrane</keyword>
<dbReference type="InterPro" id="IPR043993">
    <property type="entry name" value="T4SS_pilin"/>
</dbReference>
<sequence>MKNIIIAASLIVVGAFGANIVISETSSAACSDGKIMTLKPWYDGLLDGDCNVKSPGDNTDSQANFIWKIVLNIIEDLLQVVGYATTGYIMYGGFLIMTSNGSSDKVAHGRKTIMNAAIGLVVALSSVAVVSFISSNIGI</sequence>
<feature type="transmembrane region" description="Helical" evidence="1">
    <location>
        <begin position="113"/>
        <end position="133"/>
    </location>
</feature>
<dbReference type="KEGG" id="sox:TM7x_00080"/>
<reference evidence="2 3" key="1">
    <citation type="journal article" date="2015" name="Proc. Natl. Acad. Sci. U.S.A.">
        <title>Cultivation of a human-associated TM7 phylotype reveals a reduced genome and epibiotic parasitic lifestyle.</title>
        <authorList>
            <person name="He X."/>
            <person name="McLean J.S."/>
            <person name="Edlund A."/>
            <person name="Yooseph S."/>
            <person name="Hall A.P."/>
            <person name="Liu S.Y."/>
            <person name="Dorrestein P.C."/>
            <person name="Esquenazi E."/>
            <person name="Hunter R.C."/>
            <person name="Cheng G."/>
            <person name="Nelson K.E."/>
            <person name="Lux R."/>
            <person name="Shi W."/>
        </authorList>
    </citation>
    <scope>NUCLEOTIDE SEQUENCE [LARGE SCALE GENOMIC DNA]</scope>
    <source>
        <strain evidence="2 3">TM7x</strain>
    </source>
</reference>
<dbReference type="AlphaFoldDB" id="A0A6S4GRM4"/>